<dbReference type="KEGG" id="schi:SCHIN_v1c03250"/>
<proteinExistence type="predicted"/>
<dbReference type="SUPFAM" id="SSF53850">
    <property type="entry name" value="Periplasmic binding protein-like II"/>
    <property type="match status" value="1"/>
</dbReference>
<dbReference type="EMBL" id="CP043026">
    <property type="protein sequence ID" value="QEH61522.1"/>
    <property type="molecule type" value="Genomic_DNA"/>
</dbReference>
<sequence>MKKVKVGAVVYAPQVTVVWEIICKFFKENNILLEMEYFADYKTQVQYLLQNKIDIAWNSPLAHVLSKRGSNKVGFSCMRDTDQNRKSVVLSLKDSNIVEVKDLKGKKIGFGALDSPQARLIPIWTLKQSGLEHNQDYEEVLFNIGVGLHGDHVGGEEDALKSLVNKEIDASVTTEGNFENWITDGTFDKDKFNVVHRTGLYDHCIFTTREGFDQELKSEWEKVLYLMDYSNPEHKEMMDLEGLKKWVAGREEYFEQLENAIDYLGYSE</sequence>
<dbReference type="PANTHER" id="PTHR35841:SF1">
    <property type="entry name" value="PHOSPHONATES-BINDING PERIPLASMIC PROTEIN"/>
    <property type="match status" value="1"/>
</dbReference>
<evidence type="ECO:0000313" key="1">
    <source>
        <dbReference type="EMBL" id="QEH61522.1"/>
    </source>
</evidence>
<dbReference type="Proteomes" id="UP000323144">
    <property type="component" value="Chromosome"/>
</dbReference>
<dbReference type="Gene3D" id="3.40.190.10">
    <property type="entry name" value="Periplasmic binding protein-like II"/>
    <property type="match status" value="2"/>
</dbReference>
<dbReference type="RefSeq" id="WP_166507914.1">
    <property type="nucleotide sequence ID" value="NZ_CP043026.1"/>
</dbReference>
<organism evidence="1 2">
    <name type="scientific">Spiroplasma chinense</name>
    <dbReference type="NCBI Taxonomy" id="216932"/>
    <lineage>
        <taxon>Bacteria</taxon>
        <taxon>Bacillati</taxon>
        <taxon>Mycoplasmatota</taxon>
        <taxon>Mollicutes</taxon>
        <taxon>Entomoplasmatales</taxon>
        <taxon>Spiroplasmataceae</taxon>
        <taxon>Spiroplasma</taxon>
    </lineage>
</organism>
<name>A0A5B9Y651_9MOLU</name>
<dbReference type="Pfam" id="PF12974">
    <property type="entry name" value="Phosphonate-bd"/>
    <property type="match status" value="1"/>
</dbReference>
<reference evidence="1 2" key="1">
    <citation type="submission" date="2019-08" db="EMBL/GenBank/DDBJ databases">
        <title>Complete genome sequence of Spiroplasma chinense CCH (DSM 19755).</title>
        <authorList>
            <person name="Shen H.-Y."/>
            <person name="Lin Y.-C."/>
            <person name="Chou L."/>
            <person name="Kuo C.-H."/>
        </authorList>
    </citation>
    <scope>NUCLEOTIDE SEQUENCE [LARGE SCALE GENOMIC DNA]</scope>
    <source>
        <strain evidence="1 2">CCH</strain>
    </source>
</reference>
<gene>
    <name evidence="1" type="ORF">SCHIN_v1c03250</name>
</gene>
<protein>
    <submittedName>
        <fullName evidence="1">PhnD/SsuA/transferrin family substrate-binding protein</fullName>
    </submittedName>
</protein>
<dbReference type="PANTHER" id="PTHR35841">
    <property type="entry name" value="PHOSPHONATES-BINDING PERIPLASMIC PROTEIN"/>
    <property type="match status" value="1"/>
</dbReference>
<accession>A0A5B9Y651</accession>
<keyword evidence="2" id="KW-1185">Reference proteome</keyword>
<evidence type="ECO:0000313" key="2">
    <source>
        <dbReference type="Proteomes" id="UP000323144"/>
    </source>
</evidence>
<dbReference type="AlphaFoldDB" id="A0A5B9Y651"/>